<dbReference type="AlphaFoldDB" id="A0A0C9WSJ3"/>
<accession>A0A0C9WSJ3</accession>
<dbReference type="OrthoDB" id="2917041at2759"/>
<dbReference type="STRING" id="1095629.A0A0C9WSJ3"/>
<dbReference type="InterPro" id="IPR004875">
    <property type="entry name" value="DDE_SF_endonuclease_dom"/>
</dbReference>
<gene>
    <name evidence="2" type="ORF">K443DRAFT_51695</name>
</gene>
<reference evidence="3" key="2">
    <citation type="submission" date="2015-01" db="EMBL/GenBank/DDBJ databases">
        <title>Evolutionary Origins and Diversification of the Mycorrhizal Mutualists.</title>
        <authorList>
            <consortium name="DOE Joint Genome Institute"/>
            <consortium name="Mycorrhizal Genomics Consortium"/>
            <person name="Kohler A."/>
            <person name="Kuo A."/>
            <person name="Nagy L.G."/>
            <person name="Floudas D."/>
            <person name="Copeland A."/>
            <person name="Barry K.W."/>
            <person name="Cichocki N."/>
            <person name="Veneault-Fourrey C."/>
            <person name="LaButti K."/>
            <person name="Lindquist E.A."/>
            <person name="Lipzen A."/>
            <person name="Lundell T."/>
            <person name="Morin E."/>
            <person name="Murat C."/>
            <person name="Riley R."/>
            <person name="Ohm R."/>
            <person name="Sun H."/>
            <person name="Tunlid A."/>
            <person name="Henrissat B."/>
            <person name="Grigoriev I.V."/>
            <person name="Hibbett D.S."/>
            <person name="Martin F."/>
        </authorList>
    </citation>
    <scope>NUCLEOTIDE SEQUENCE [LARGE SCALE GENOMIC DNA]</scope>
    <source>
        <strain evidence="3">LaAM-08-1</strain>
    </source>
</reference>
<reference evidence="2 3" key="1">
    <citation type="submission" date="2014-04" db="EMBL/GenBank/DDBJ databases">
        <authorList>
            <consortium name="DOE Joint Genome Institute"/>
            <person name="Kuo A."/>
            <person name="Kohler A."/>
            <person name="Nagy L.G."/>
            <person name="Floudas D."/>
            <person name="Copeland A."/>
            <person name="Barry K.W."/>
            <person name="Cichocki N."/>
            <person name="Veneault-Fourrey C."/>
            <person name="LaButti K."/>
            <person name="Lindquist E.A."/>
            <person name="Lipzen A."/>
            <person name="Lundell T."/>
            <person name="Morin E."/>
            <person name="Murat C."/>
            <person name="Sun H."/>
            <person name="Tunlid A."/>
            <person name="Henrissat B."/>
            <person name="Grigoriev I.V."/>
            <person name="Hibbett D.S."/>
            <person name="Martin F."/>
            <person name="Nordberg H.P."/>
            <person name="Cantor M.N."/>
            <person name="Hua S.X."/>
        </authorList>
    </citation>
    <scope>NUCLEOTIDE SEQUENCE [LARGE SCALE GENOMIC DNA]</scope>
    <source>
        <strain evidence="2 3">LaAM-08-1</strain>
    </source>
</reference>
<feature type="domain" description="DDE-1" evidence="1">
    <location>
        <begin position="1"/>
        <end position="128"/>
    </location>
</feature>
<dbReference type="EMBL" id="KN838782">
    <property type="protein sequence ID" value="KIJ94695.1"/>
    <property type="molecule type" value="Genomic_DNA"/>
</dbReference>
<dbReference type="PANTHER" id="PTHR19303">
    <property type="entry name" value="TRANSPOSON"/>
    <property type="match status" value="1"/>
</dbReference>
<dbReference type="Proteomes" id="UP000054477">
    <property type="component" value="Unassembled WGS sequence"/>
</dbReference>
<name>A0A0C9WSJ3_9AGAR</name>
<evidence type="ECO:0000259" key="1">
    <source>
        <dbReference type="Pfam" id="PF03184"/>
    </source>
</evidence>
<feature type="non-terminal residue" evidence="2">
    <location>
        <position position="1"/>
    </location>
</feature>
<sequence>FSATENGWTDGGLAQDWMMKDFDPQTKEKAAGETRVLLMDGHSSHFTADLLEYCLANNIEVYGYPPHCTHALQSLDVVYFAKMKECWKEAINKHEKLHHRGVNKEDFAKVWGSAYIKAFTKENIRSAFKKTGIWPYNP</sequence>
<evidence type="ECO:0000313" key="2">
    <source>
        <dbReference type="EMBL" id="KIJ94695.1"/>
    </source>
</evidence>
<organism evidence="2 3">
    <name type="scientific">Laccaria amethystina LaAM-08-1</name>
    <dbReference type="NCBI Taxonomy" id="1095629"/>
    <lineage>
        <taxon>Eukaryota</taxon>
        <taxon>Fungi</taxon>
        <taxon>Dikarya</taxon>
        <taxon>Basidiomycota</taxon>
        <taxon>Agaricomycotina</taxon>
        <taxon>Agaricomycetes</taxon>
        <taxon>Agaricomycetidae</taxon>
        <taxon>Agaricales</taxon>
        <taxon>Agaricineae</taxon>
        <taxon>Hydnangiaceae</taxon>
        <taxon>Laccaria</taxon>
    </lineage>
</organism>
<proteinExistence type="predicted"/>
<protein>
    <recommendedName>
        <fullName evidence="1">DDE-1 domain-containing protein</fullName>
    </recommendedName>
</protein>
<dbReference type="Pfam" id="PF03184">
    <property type="entry name" value="DDE_1"/>
    <property type="match status" value="1"/>
</dbReference>
<dbReference type="PANTHER" id="PTHR19303:SF74">
    <property type="entry name" value="POGO TRANSPOSABLE ELEMENT WITH KRAB DOMAIN"/>
    <property type="match status" value="1"/>
</dbReference>
<dbReference type="HOGENOM" id="CLU_013929_2_4_1"/>
<dbReference type="GO" id="GO:0003677">
    <property type="term" value="F:DNA binding"/>
    <property type="evidence" value="ECO:0007669"/>
    <property type="project" value="TreeGrafter"/>
</dbReference>
<keyword evidence="3" id="KW-1185">Reference proteome</keyword>
<evidence type="ECO:0000313" key="3">
    <source>
        <dbReference type="Proteomes" id="UP000054477"/>
    </source>
</evidence>
<dbReference type="InterPro" id="IPR050863">
    <property type="entry name" value="CenT-Element_Derived"/>
</dbReference>
<dbReference type="GO" id="GO:0005634">
    <property type="term" value="C:nucleus"/>
    <property type="evidence" value="ECO:0007669"/>
    <property type="project" value="TreeGrafter"/>
</dbReference>
<feature type="non-terminal residue" evidence="2">
    <location>
        <position position="138"/>
    </location>
</feature>